<dbReference type="PANTHER" id="PTHR10534:SF2">
    <property type="entry name" value="PYRIDOXAL KINASE"/>
    <property type="match status" value="1"/>
</dbReference>
<dbReference type="GO" id="GO:0005524">
    <property type="term" value="F:ATP binding"/>
    <property type="evidence" value="ECO:0007669"/>
    <property type="project" value="UniProtKB-KW"/>
</dbReference>
<dbReference type="InterPro" id="IPR029056">
    <property type="entry name" value="Ribokinase-like"/>
</dbReference>
<evidence type="ECO:0000256" key="2">
    <source>
        <dbReference type="ARBA" id="ARBA00012104"/>
    </source>
</evidence>
<dbReference type="PANTHER" id="PTHR10534">
    <property type="entry name" value="PYRIDOXAL KINASE"/>
    <property type="match status" value="1"/>
</dbReference>
<dbReference type="SUPFAM" id="SSF53613">
    <property type="entry name" value="Ribokinase-like"/>
    <property type="match status" value="1"/>
</dbReference>
<accession>A0A433DDU9</accession>
<dbReference type="GO" id="GO:0005829">
    <property type="term" value="C:cytosol"/>
    <property type="evidence" value="ECO:0007669"/>
    <property type="project" value="TreeGrafter"/>
</dbReference>
<evidence type="ECO:0000256" key="1">
    <source>
        <dbReference type="ARBA" id="ARBA00008805"/>
    </source>
</evidence>
<gene>
    <name evidence="7" type="ORF">BC936DRAFT_143451</name>
</gene>
<sequence length="388" mass="42347">MSVSLGFRVPCLLTDQQWLTNGIVAYLPYNPTLSLDTVVGPGAPWKKPKPVQLGSYPLPIMCPPHSGNKAATFPLQTLGYEVDVMNTVEFSNHTGYPSWGGRRVPAEELKDLFDGMEKNGLVDDYTHLLTGKYGFLSVYVNSELSGSREDFYAIYGRIHWCRSESACGVGDGRRAQTAQSKIDVWSGVEDRTWQLRVLSPHTHDFAQTLASTSITSIATVHQALSLIHDLGPTYVVITTVSLPIHHLNPSVSSSPTPPLFCLGSHRATPIATPRQFFVSFPTYPGYFTGTGDLFSALLVARLTEALEEEEAGAGASDLSPLARAVLKVVASVSQVVKRTRERQKNFVVEGEGKPGEAEIVRRCELQVVQGKKEIENPVVGADITFGML</sequence>
<name>A0A433DDU9_9FUNG</name>
<dbReference type="EMBL" id="RBNI01002692">
    <property type="protein sequence ID" value="RUP49023.1"/>
    <property type="molecule type" value="Genomic_DNA"/>
</dbReference>
<evidence type="ECO:0000256" key="3">
    <source>
        <dbReference type="ARBA" id="ARBA00022679"/>
    </source>
</evidence>
<dbReference type="Proteomes" id="UP000268093">
    <property type="component" value="Unassembled WGS sequence"/>
</dbReference>
<evidence type="ECO:0000313" key="8">
    <source>
        <dbReference type="Proteomes" id="UP000268093"/>
    </source>
</evidence>
<evidence type="ECO:0000256" key="5">
    <source>
        <dbReference type="ARBA" id="ARBA00022777"/>
    </source>
</evidence>
<keyword evidence="3" id="KW-0808">Transferase</keyword>
<organism evidence="7 8">
    <name type="scientific">Jimgerdemannia flammicorona</name>
    <dbReference type="NCBI Taxonomy" id="994334"/>
    <lineage>
        <taxon>Eukaryota</taxon>
        <taxon>Fungi</taxon>
        <taxon>Fungi incertae sedis</taxon>
        <taxon>Mucoromycota</taxon>
        <taxon>Mucoromycotina</taxon>
        <taxon>Endogonomycetes</taxon>
        <taxon>Endogonales</taxon>
        <taxon>Endogonaceae</taxon>
        <taxon>Jimgerdemannia</taxon>
    </lineage>
</organism>
<dbReference type="AlphaFoldDB" id="A0A433DDU9"/>
<proteinExistence type="inferred from homology"/>
<dbReference type="InterPro" id="IPR004625">
    <property type="entry name" value="PyrdxlKinase"/>
</dbReference>
<evidence type="ECO:0000256" key="4">
    <source>
        <dbReference type="ARBA" id="ARBA00022741"/>
    </source>
</evidence>
<comment type="similarity">
    <text evidence="1">Belongs to the pyridoxine kinase family.</text>
</comment>
<evidence type="ECO:0000256" key="6">
    <source>
        <dbReference type="ARBA" id="ARBA00022840"/>
    </source>
</evidence>
<keyword evidence="6" id="KW-0067">ATP-binding</keyword>
<keyword evidence="5 7" id="KW-0418">Kinase</keyword>
<reference evidence="7 8" key="1">
    <citation type="journal article" date="2018" name="New Phytol.">
        <title>Phylogenomics of Endogonaceae and evolution of mycorrhizas within Mucoromycota.</title>
        <authorList>
            <person name="Chang Y."/>
            <person name="Desiro A."/>
            <person name="Na H."/>
            <person name="Sandor L."/>
            <person name="Lipzen A."/>
            <person name="Clum A."/>
            <person name="Barry K."/>
            <person name="Grigoriev I.V."/>
            <person name="Martin F.M."/>
            <person name="Stajich J.E."/>
            <person name="Smith M.E."/>
            <person name="Bonito G."/>
            <person name="Spatafora J.W."/>
        </authorList>
    </citation>
    <scope>NUCLEOTIDE SEQUENCE [LARGE SCALE GENOMIC DNA]</scope>
    <source>
        <strain evidence="7 8">GMNB39</strain>
    </source>
</reference>
<evidence type="ECO:0000313" key="7">
    <source>
        <dbReference type="EMBL" id="RUP49023.1"/>
    </source>
</evidence>
<protein>
    <recommendedName>
        <fullName evidence="2">pyridoxal kinase</fullName>
        <ecNumber evidence="2">2.7.1.35</ecNumber>
    </recommendedName>
</protein>
<dbReference type="OrthoDB" id="2104723at2759"/>
<dbReference type="GO" id="GO:0009443">
    <property type="term" value="P:pyridoxal 5'-phosphate salvage"/>
    <property type="evidence" value="ECO:0007669"/>
    <property type="project" value="InterPro"/>
</dbReference>
<keyword evidence="8" id="KW-1185">Reference proteome</keyword>
<dbReference type="EC" id="2.7.1.35" evidence="2"/>
<comment type="caution">
    <text evidence="7">The sequence shown here is derived from an EMBL/GenBank/DDBJ whole genome shotgun (WGS) entry which is preliminary data.</text>
</comment>
<dbReference type="GO" id="GO:0008478">
    <property type="term" value="F:pyridoxal kinase activity"/>
    <property type="evidence" value="ECO:0007669"/>
    <property type="project" value="UniProtKB-EC"/>
</dbReference>
<keyword evidence="4" id="KW-0547">Nucleotide-binding</keyword>
<dbReference type="Gene3D" id="3.40.1190.20">
    <property type="match status" value="2"/>
</dbReference>